<evidence type="ECO:0000256" key="3">
    <source>
        <dbReference type="ARBA" id="ARBA00022692"/>
    </source>
</evidence>
<reference evidence="9 10" key="1">
    <citation type="submission" date="2018-11" db="EMBL/GenBank/DDBJ databases">
        <title>Genomic Encyclopedia of Type Strains, Phase IV (KMG-IV): sequencing the most valuable type-strain genomes for metagenomic binning, comparative biology and taxonomic classification.</title>
        <authorList>
            <person name="Goeker M."/>
        </authorList>
    </citation>
    <scope>NUCLEOTIDE SEQUENCE [LARGE SCALE GENOMIC DNA]</scope>
    <source>
        <strain evidence="9 10">DSM 5900</strain>
    </source>
</reference>
<feature type="transmembrane region" description="Helical" evidence="6">
    <location>
        <begin position="796"/>
        <end position="817"/>
    </location>
</feature>
<protein>
    <submittedName>
        <fullName evidence="9">Putative ABC transport system permease protein</fullName>
    </submittedName>
</protein>
<keyword evidence="5 6" id="KW-0472">Membrane</keyword>
<feature type="domain" description="MacB-like periplasmic core" evidence="8">
    <location>
        <begin position="21"/>
        <end position="226"/>
    </location>
</feature>
<evidence type="ECO:0000313" key="10">
    <source>
        <dbReference type="Proteomes" id="UP000278222"/>
    </source>
</evidence>
<feature type="transmembrane region" description="Helical" evidence="6">
    <location>
        <begin position="345"/>
        <end position="369"/>
    </location>
</feature>
<evidence type="ECO:0000259" key="7">
    <source>
        <dbReference type="Pfam" id="PF02687"/>
    </source>
</evidence>
<dbReference type="Proteomes" id="UP000278222">
    <property type="component" value="Unassembled WGS sequence"/>
</dbReference>
<feature type="transmembrane region" description="Helical" evidence="6">
    <location>
        <begin position="395"/>
        <end position="415"/>
    </location>
</feature>
<dbReference type="GO" id="GO:0005886">
    <property type="term" value="C:plasma membrane"/>
    <property type="evidence" value="ECO:0007669"/>
    <property type="project" value="UniProtKB-SubCell"/>
</dbReference>
<feature type="transmembrane region" description="Helical" evidence="6">
    <location>
        <begin position="754"/>
        <end position="784"/>
    </location>
</feature>
<evidence type="ECO:0000256" key="2">
    <source>
        <dbReference type="ARBA" id="ARBA00022475"/>
    </source>
</evidence>
<feature type="transmembrane region" description="Helical" evidence="6">
    <location>
        <begin position="254"/>
        <end position="279"/>
    </location>
</feature>
<proteinExistence type="predicted"/>
<comment type="caution">
    <text evidence="9">The sequence shown here is derived from an EMBL/GenBank/DDBJ whole genome shotgun (WGS) entry which is preliminary data.</text>
</comment>
<keyword evidence="2" id="KW-1003">Cell membrane</keyword>
<organism evidence="9 10">
    <name type="scientific">Stella humosa</name>
    <dbReference type="NCBI Taxonomy" id="94"/>
    <lineage>
        <taxon>Bacteria</taxon>
        <taxon>Pseudomonadati</taxon>
        <taxon>Pseudomonadota</taxon>
        <taxon>Alphaproteobacteria</taxon>
        <taxon>Rhodospirillales</taxon>
        <taxon>Stellaceae</taxon>
        <taxon>Stella</taxon>
    </lineage>
</organism>
<dbReference type="RefSeq" id="WP_123694333.1">
    <property type="nucleotide sequence ID" value="NZ_AP019700.1"/>
</dbReference>
<evidence type="ECO:0000256" key="6">
    <source>
        <dbReference type="SAM" id="Phobius"/>
    </source>
</evidence>
<keyword evidence="3 6" id="KW-0812">Transmembrane</keyword>
<feature type="domain" description="ABC3 transporter permease C-terminal" evidence="7">
    <location>
        <begin position="259"/>
        <end position="373"/>
    </location>
</feature>
<dbReference type="PANTHER" id="PTHR30287:SF1">
    <property type="entry name" value="INNER MEMBRANE PROTEIN"/>
    <property type="match status" value="1"/>
</dbReference>
<dbReference type="InterPro" id="IPR038766">
    <property type="entry name" value="Membrane_comp_ABC_pdt"/>
</dbReference>
<evidence type="ECO:0000313" key="9">
    <source>
        <dbReference type="EMBL" id="ROP83253.1"/>
    </source>
</evidence>
<sequence>MSFALTIARRELRTGIAGFRLFVACLALGVAAIAAVGSFAAAVVAGLDADARRLLGGDVEIRLIHRPMEPAIRAELEALGQVSEVAELRAMARAGEYRTLVELKAVDEAHPLVGAVETEPEGGMAALRDAGPGRGVLLDSSLLARLRLAVGDRVRIGEADFTVRGAIAREPDRGTSAITLGPPALVRMADLAATGLIQPGSLVAWRYRLALPDSVRAKAVAAQLEAAHPDAGWRIRTVDNAAPGLVSFIERLRLYLTLVGLTALLVGGVGIANAVEAFLERKQTTIAILKCLGAPGGTVLAAYFLQVAAMAAIGIAAGLVAGAGLPWLLAAAVGDQLPVEARIGIYPAPLASAAAFGLLTTLAFALWPLGRTRLIPAARLFRDSIQPQRVRPGPLLLGGTAAAAIGLAVLAVATAPERRLALWYVAGAVAALVIFHLAGWAVMRIARAAPRLRRPALRLAIANIHRPGSPAPSVVLSLGLGLTTLVAVALVQANMDRQVSEAMPAAAPTFFFIDIQADQAAAFDALVDAHPGVERHARVPSLRGRITRIGGVPIDQAKVAPEAEWALRNERGLTYAAQPPDGSEIVAGEWWPADYRGPPLISFDAEVAKGLGLGVGDTLTVNVLGREVTARIANLRRIRWTSLAINFTILFAPGTLEGAPQTHIATARVTPEQETALLTAVTDRFVNVSAIRVRDALDAVGGVLGQIAAATRATAAVTLAAGLLVLAGAFAAGHQRRVRDAVILKVLGATRHHVLVAYLAEYGLLGLATATIAAAFGTLAGWFILTGVMRAPWTFLPLPVLGTAAVAVLVTLAMGFAGTWRALGRKPAPILRNP</sequence>
<evidence type="ECO:0000259" key="8">
    <source>
        <dbReference type="Pfam" id="PF12704"/>
    </source>
</evidence>
<feature type="transmembrane region" description="Helical" evidence="6">
    <location>
        <begin position="21"/>
        <end position="47"/>
    </location>
</feature>
<dbReference type="OrthoDB" id="9775544at2"/>
<dbReference type="InterPro" id="IPR003838">
    <property type="entry name" value="ABC3_permease_C"/>
</dbReference>
<gene>
    <name evidence="9" type="ORF">EDC65_4786</name>
</gene>
<dbReference type="Pfam" id="PF12704">
    <property type="entry name" value="MacB_PCD"/>
    <property type="match status" value="1"/>
</dbReference>
<accession>A0A3N1KNE7</accession>
<dbReference type="EMBL" id="RJKX01000017">
    <property type="protein sequence ID" value="ROP83253.1"/>
    <property type="molecule type" value="Genomic_DNA"/>
</dbReference>
<feature type="transmembrane region" description="Helical" evidence="6">
    <location>
        <begin position="421"/>
        <end position="443"/>
    </location>
</feature>
<dbReference type="PANTHER" id="PTHR30287">
    <property type="entry name" value="MEMBRANE COMPONENT OF PREDICTED ABC SUPERFAMILY METABOLITE UPTAKE TRANSPORTER"/>
    <property type="match status" value="1"/>
</dbReference>
<feature type="domain" description="ABC3 transporter permease C-terminal" evidence="7">
    <location>
        <begin position="715"/>
        <end position="826"/>
    </location>
</feature>
<feature type="transmembrane region" description="Helical" evidence="6">
    <location>
        <begin position="713"/>
        <end position="733"/>
    </location>
</feature>
<keyword evidence="10" id="KW-1185">Reference proteome</keyword>
<evidence type="ECO:0000256" key="1">
    <source>
        <dbReference type="ARBA" id="ARBA00004651"/>
    </source>
</evidence>
<feature type="transmembrane region" description="Helical" evidence="6">
    <location>
        <begin position="300"/>
        <end position="325"/>
    </location>
</feature>
<evidence type="ECO:0000256" key="5">
    <source>
        <dbReference type="ARBA" id="ARBA00023136"/>
    </source>
</evidence>
<keyword evidence="4 6" id="KW-1133">Transmembrane helix</keyword>
<name>A0A3N1KNE7_9PROT</name>
<dbReference type="Pfam" id="PF02687">
    <property type="entry name" value="FtsX"/>
    <property type="match status" value="2"/>
</dbReference>
<dbReference type="AlphaFoldDB" id="A0A3N1KNE7"/>
<comment type="subcellular location">
    <subcellularLocation>
        <location evidence="1">Cell membrane</location>
        <topology evidence="1">Multi-pass membrane protein</topology>
    </subcellularLocation>
</comment>
<evidence type="ECO:0000256" key="4">
    <source>
        <dbReference type="ARBA" id="ARBA00022989"/>
    </source>
</evidence>
<dbReference type="InterPro" id="IPR025857">
    <property type="entry name" value="MacB_PCD"/>
</dbReference>